<keyword evidence="2" id="KW-0028">Amino-acid biosynthesis</keyword>
<proteinExistence type="predicted"/>
<gene>
    <name evidence="8" type="ORF">IPP58_08690</name>
</gene>
<reference evidence="8" key="1">
    <citation type="submission" date="2020-10" db="EMBL/GenBank/DDBJ databases">
        <title>Connecting structure to function with the recovery of over 1000 high-quality activated sludge metagenome-assembled genomes encoding full-length rRNA genes using long-read sequencing.</title>
        <authorList>
            <person name="Singleton C.M."/>
            <person name="Petriglieri F."/>
            <person name="Kristensen J.M."/>
            <person name="Kirkegaard R.H."/>
            <person name="Michaelsen T.Y."/>
            <person name="Andersen M.H."/>
            <person name="Karst S.M."/>
            <person name="Dueholm M.S."/>
            <person name="Nielsen P.H."/>
            <person name="Albertsen M."/>
        </authorList>
    </citation>
    <scope>NUCLEOTIDE SEQUENCE</scope>
    <source>
        <strain evidence="8">Skiv_18-Q3-R9-52_MAXAC.067</strain>
    </source>
</reference>
<dbReference type="Gene3D" id="3.40.50.1970">
    <property type="match status" value="1"/>
</dbReference>
<evidence type="ECO:0000256" key="3">
    <source>
        <dbReference type="ARBA" id="ARBA00023027"/>
    </source>
</evidence>
<dbReference type="Pfam" id="PF01761">
    <property type="entry name" value="DHQ_synthase"/>
    <property type="match status" value="1"/>
</dbReference>
<evidence type="ECO:0000313" key="9">
    <source>
        <dbReference type="Proteomes" id="UP000886657"/>
    </source>
</evidence>
<feature type="domain" description="3-dehydroquinate synthase C-terminal" evidence="7">
    <location>
        <begin position="170"/>
        <end position="299"/>
    </location>
</feature>
<evidence type="ECO:0000313" key="8">
    <source>
        <dbReference type="EMBL" id="MBK9796565.1"/>
    </source>
</evidence>
<evidence type="ECO:0000256" key="4">
    <source>
        <dbReference type="ARBA" id="ARBA00023141"/>
    </source>
</evidence>
<evidence type="ECO:0000256" key="2">
    <source>
        <dbReference type="ARBA" id="ARBA00022605"/>
    </source>
</evidence>
<keyword evidence="3" id="KW-0520">NAD</keyword>
<accession>A0A9D7XLJ0</accession>
<dbReference type="PANTHER" id="PTHR43622:SF7">
    <property type="entry name" value="3-DEHYDROQUINATE SYNTHASE, CHLOROPLASTIC"/>
    <property type="match status" value="1"/>
</dbReference>
<evidence type="ECO:0000256" key="1">
    <source>
        <dbReference type="ARBA" id="ARBA00001911"/>
    </source>
</evidence>
<organism evidence="8 9">
    <name type="scientific">Candidatus Geothrix skivensis</name>
    <dbReference type="NCBI Taxonomy" id="2954439"/>
    <lineage>
        <taxon>Bacteria</taxon>
        <taxon>Pseudomonadati</taxon>
        <taxon>Acidobacteriota</taxon>
        <taxon>Holophagae</taxon>
        <taxon>Holophagales</taxon>
        <taxon>Holophagaceae</taxon>
        <taxon>Geothrix</taxon>
    </lineage>
</organism>
<dbReference type="InterPro" id="IPR030960">
    <property type="entry name" value="DHQS/DOIS_N"/>
</dbReference>
<feature type="domain" description="3-dehydroquinate synthase N-terminal" evidence="6">
    <location>
        <begin position="56"/>
        <end position="165"/>
    </location>
</feature>
<dbReference type="AlphaFoldDB" id="A0A9D7XLJ0"/>
<dbReference type="SUPFAM" id="SSF56796">
    <property type="entry name" value="Dehydroquinate synthase-like"/>
    <property type="match status" value="1"/>
</dbReference>
<evidence type="ECO:0000259" key="7">
    <source>
        <dbReference type="Pfam" id="PF24621"/>
    </source>
</evidence>
<comment type="caution">
    <text evidence="8">The sequence shown here is derived from an EMBL/GenBank/DDBJ whole genome shotgun (WGS) entry which is preliminary data.</text>
</comment>
<comment type="cofactor">
    <cofactor evidence="1">
        <name>NAD(+)</name>
        <dbReference type="ChEBI" id="CHEBI:57540"/>
    </cofactor>
</comment>
<dbReference type="PANTHER" id="PTHR43622">
    <property type="entry name" value="3-DEHYDROQUINATE SYNTHASE"/>
    <property type="match status" value="1"/>
</dbReference>
<protein>
    <submittedName>
        <fullName evidence="8">3-dehydroquinate synthase</fullName>
    </submittedName>
</protein>
<dbReference type="GO" id="GO:0003856">
    <property type="term" value="F:3-dehydroquinate synthase activity"/>
    <property type="evidence" value="ECO:0007669"/>
    <property type="project" value="TreeGrafter"/>
</dbReference>
<dbReference type="Pfam" id="PF24621">
    <property type="entry name" value="DHQS_C"/>
    <property type="match status" value="1"/>
</dbReference>
<sequence>MRLATPSGFPTEVFLLDKPDRELLPEGPWTLVGDQRLRGAWALAGMPEPAHALWVAVPEEEKKLRTVIPWLEHWAGVPLHREATVVALGGGVLTDLTGLAAALYLRGVAWQAWPTTLLAMADAALGGKTGADLAAGKNLVGAFHPPRRLVACTDLLTSLPERQVENGRWELVKTALIQGELAWAVEMLQEGPVKVPWVERSLAFKAGVVHRDPKESGERRLLNLGHTLGHALEAASGYQLLHGEAVGLGLLAACLLAEEQGLKPFPASFLEPLARRLAPFAPQVAPWRDCLPLLARDKKAQRAQGSTAEAPLTEIQCILPRPGEPAVQRALPPQAWESPHAKLLALLHQETARA</sequence>
<name>A0A9D7XLJ0_9BACT</name>
<dbReference type="EMBL" id="JADKIO010000006">
    <property type="protein sequence ID" value="MBK9796565.1"/>
    <property type="molecule type" value="Genomic_DNA"/>
</dbReference>
<dbReference type="Proteomes" id="UP000886657">
    <property type="component" value="Unassembled WGS sequence"/>
</dbReference>
<dbReference type="InterPro" id="IPR056179">
    <property type="entry name" value="DHQS_C"/>
</dbReference>
<dbReference type="InterPro" id="IPR050071">
    <property type="entry name" value="Dehydroquinate_synthase"/>
</dbReference>
<dbReference type="GO" id="GO:0009073">
    <property type="term" value="P:aromatic amino acid family biosynthetic process"/>
    <property type="evidence" value="ECO:0007669"/>
    <property type="project" value="UniProtKB-KW"/>
</dbReference>
<keyword evidence="4" id="KW-0057">Aromatic amino acid biosynthesis</keyword>
<evidence type="ECO:0000256" key="5">
    <source>
        <dbReference type="ARBA" id="ARBA00023239"/>
    </source>
</evidence>
<evidence type="ECO:0000259" key="6">
    <source>
        <dbReference type="Pfam" id="PF01761"/>
    </source>
</evidence>
<dbReference type="CDD" id="cd08195">
    <property type="entry name" value="DHQS"/>
    <property type="match status" value="1"/>
</dbReference>
<keyword evidence="5" id="KW-0456">Lyase</keyword>
<dbReference type="GO" id="GO:0008652">
    <property type="term" value="P:amino acid biosynthetic process"/>
    <property type="evidence" value="ECO:0007669"/>
    <property type="project" value="UniProtKB-KW"/>
</dbReference>
<dbReference type="Gene3D" id="1.20.1090.10">
    <property type="entry name" value="Dehydroquinate synthase-like - alpha domain"/>
    <property type="match status" value="1"/>
</dbReference>